<accession>A0A2N0YWJ8</accession>
<dbReference type="InterPro" id="IPR014957">
    <property type="entry name" value="IDEAL_dom"/>
</dbReference>
<gene>
    <name evidence="2" type="ORF">CWS01_21310</name>
</gene>
<dbReference type="Gene3D" id="4.10.810.10">
    <property type="entry name" value="Virus Scaffolding Protein, Chain A"/>
    <property type="match status" value="1"/>
</dbReference>
<dbReference type="Pfam" id="PF08858">
    <property type="entry name" value="IDEAL"/>
    <property type="match status" value="1"/>
</dbReference>
<dbReference type="AlphaFoldDB" id="A0A2N0YWJ8"/>
<dbReference type="InterPro" id="IPR027393">
    <property type="entry name" value="Virus_scaffolding_prot_C"/>
</dbReference>
<protein>
    <submittedName>
        <fullName evidence="2">Phosphoesterase</fullName>
    </submittedName>
</protein>
<keyword evidence="3" id="KW-1185">Reference proteome</keyword>
<feature type="domain" description="IDEAL" evidence="1">
    <location>
        <begin position="25"/>
        <end position="61"/>
    </location>
</feature>
<dbReference type="OrthoDB" id="2916442at2"/>
<evidence type="ECO:0000259" key="1">
    <source>
        <dbReference type="SMART" id="SM00914"/>
    </source>
</evidence>
<dbReference type="EMBL" id="PISE01000067">
    <property type="protein sequence ID" value="PKG21629.1"/>
    <property type="molecule type" value="Genomic_DNA"/>
</dbReference>
<reference evidence="2 3" key="1">
    <citation type="journal article" date="2003" name="Int. J. Syst. Evol. Microbiol.">
        <title>Bacillus nealsonii sp. nov., isolated from a spacecraft-assembly facility, whose spores are gamma-radiation resistant.</title>
        <authorList>
            <person name="Venkateswaran K."/>
            <person name="Kempf M."/>
            <person name="Chen F."/>
            <person name="Satomi M."/>
            <person name="Nicholson W."/>
            <person name="Kern R."/>
        </authorList>
    </citation>
    <scope>NUCLEOTIDE SEQUENCE [LARGE SCALE GENOMIC DNA]</scope>
    <source>
        <strain evidence="2 3">FO-92</strain>
    </source>
</reference>
<proteinExistence type="predicted"/>
<organism evidence="2 3">
    <name type="scientific">Niallia nealsonii</name>
    <dbReference type="NCBI Taxonomy" id="115979"/>
    <lineage>
        <taxon>Bacteria</taxon>
        <taxon>Bacillati</taxon>
        <taxon>Bacillota</taxon>
        <taxon>Bacilli</taxon>
        <taxon>Bacillales</taxon>
        <taxon>Bacillaceae</taxon>
        <taxon>Niallia</taxon>
    </lineage>
</organism>
<comment type="caution">
    <text evidence="2">The sequence shown here is derived from an EMBL/GenBank/DDBJ whole genome shotgun (WGS) entry which is preliminary data.</text>
</comment>
<dbReference type="SMART" id="SM00914">
    <property type="entry name" value="IDEAL"/>
    <property type="match status" value="1"/>
</dbReference>
<dbReference type="RefSeq" id="WP_101179462.1">
    <property type="nucleotide sequence ID" value="NZ_PISE01000067.1"/>
</dbReference>
<evidence type="ECO:0000313" key="2">
    <source>
        <dbReference type="EMBL" id="PKG21629.1"/>
    </source>
</evidence>
<dbReference type="Proteomes" id="UP000233375">
    <property type="component" value="Unassembled WGS sequence"/>
</dbReference>
<name>A0A2N0YWJ8_9BACI</name>
<evidence type="ECO:0000313" key="3">
    <source>
        <dbReference type="Proteomes" id="UP000233375"/>
    </source>
</evidence>
<sequence>MEKYLLNAPKQSVGNVVDSLFAEMVLEKALYEFRKATLQKEIDETLMNGNKKEFIRLSSELNDLIVAVS</sequence>